<sequence length="111" mass="12486">MSEKTSESETQSFDDKVEAYNPQPSSNVLSNSISRISSKLSGTFSRANDVEGQTEEAIFANHLQNAISNPQTIERIQSLARNLSGKTKKQLEKFEINNDDDFDLKLLLEYL</sequence>
<accession>A0A9P8PAD4</accession>
<keyword evidence="3" id="KW-1185">Reference proteome</keyword>
<evidence type="ECO:0000256" key="1">
    <source>
        <dbReference type="SAM" id="MobiDB-lite"/>
    </source>
</evidence>
<evidence type="ECO:0000313" key="3">
    <source>
        <dbReference type="Proteomes" id="UP000769528"/>
    </source>
</evidence>
<reference evidence="2" key="1">
    <citation type="journal article" date="2021" name="Open Biol.">
        <title>Shared evolutionary footprints suggest mitochondrial oxidative damage underlies multiple complex I losses in fungi.</title>
        <authorList>
            <person name="Schikora-Tamarit M.A."/>
            <person name="Marcet-Houben M."/>
            <person name="Nosek J."/>
            <person name="Gabaldon T."/>
        </authorList>
    </citation>
    <scope>NUCLEOTIDE SEQUENCE</scope>
    <source>
        <strain evidence="2">CBS6341</strain>
    </source>
</reference>
<dbReference type="EMBL" id="JAEUBF010001371">
    <property type="protein sequence ID" value="KAH3667915.1"/>
    <property type="molecule type" value="Genomic_DNA"/>
</dbReference>
<comment type="caution">
    <text evidence="2">The sequence shown here is derived from an EMBL/GenBank/DDBJ whole genome shotgun (WGS) entry which is preliminary data.</text>
</comment>
<proteinExistence type="predicted"/>
<protein>
    <submittedName>
        <fullName evidence="2">Uncharacterized protein</fullName>
    </submittedName>
</protein>
<feature type="compositionally biased region" description="Basic and acidic residues" evidence="1">
    <location>
        <begin position="1"/>
        <end position="18"/>
    </location>
</feature>
<gene>
    <name evidence="2" type="ORF">WICMUC_005128</name>
</gene>
<reference evidence="2" key="2">
    <citation type="submission" date="2021-01" db="EMBL/GenBank/DDBJ databases">
        <authorList>
            <person name="Schikora-Tamarit M.A."/>
        </authorList>
    </citation>
    <scope>NUCLEOTIDE SEQUENCE</scope>
    <source>
        <strain evidence="2">CBS6341</strain>
    </source>
</reference>
<dbReference type="AlphaFoldDB" id="A0A9P8PAD4"/>
<feature type="region of interest" description="Disordered" evidence="1">
    <location>
        <begin position="1"/>
        <end position="26"/>
    </location>
</feature>
<evidence type="ECO:0000313" key="2">
    <source>
        <dbReference type="EMBL" id="KAH3667915.1"/>
    </source>
</evidence>
<dbReference type="OrthoDB" id="3994150at2759"/>
<name>A0A9P8PAD4_9ASCO</name>
<dbReference type="Proteomes" id="UP000769528">
    <property type="component" value="Unassembled WGS sequence"/>
</dbReference>
<organism evidence="2 3">
    <name type="scientific">Wickerhamomyces mucosus</name>
    <dbReference type="NCBI Taxonomy" id="1378264"/>
    <lineage>
        <taxon>Eukaryota</taxon>
        <taxon>Fungi</taxon>
        <taxon>Dikarya</taxon>
        <taxon>Ascomycota</taxon>
        <taxon>Saccharomycotina</taxon>
        <taxon>Saccharomycetes</taxon>
        <taxon>Phaffomycetales</taxon>
        <taxon>Wickerhamomycetaceae</taxon>
        <taxon>Wickerhamomyces</taxon>
    </lineage>
</organism>